<feature type="domain" description="RCK N-terminal" evidence="3">
    <location>
        <begin position="115"/>
        <end position="240"/>
    </location>
</feature>
<feature type="domain" description="RCK N-terminal" evidence="3">
    <location>
        <begin position="278"/>
        <end position="395"/>
    </location>
</feature>
<feature type="transmembrane region" description="Helical" evidence="2">
    <location>
        <begin position="6"/>
        <end position="25"/>
    </location>
</feature>
<dbReference type="InterPro" id="IPR050721">
    <property type="entry name" value="Trk_Ktr_HKT_K-transport"/>
</dbReference>
<evidence type="ECO:0000256" key="1">
    <source>
        <dbReference type="ARBA" id="ARBA00004651"/>
    </source>
</evidence>
<name>A0A3B1EAB4_9ZZZZ</name>
<keyword evidence="4" id="KW-0813">Transport</keyword>
<dbReference type="PROSITE" id="PS51201">
    <property type="entry name" value="RCK_N"/>
    <property type="match status" value="2"/>
</dbReference>
<dbReference type="AlphaFoldDB" id="A0A3B1EAB4"/>
<evidence type="ECO:0000259" key="3">
    <source>
        <dbReference type="PROSITE" id="PS51201"/>
    </source>
</evidence>
<proteinExistence type="predicted"/>
<dbReference type="InterPro" id="IPR013099">
    <property type="entry name" value="K_chnl_dom"/>
</dbReference>
<gene>
    <name evidence="4" type="ORF">MNB_ARC-1_1335</name>
</gene>
<dbReference type="Pfam" id="PF07885">
    <property type="entry name" value="Ion_trans_2"/>
    <property type="match status" value="1"/>
</dbReference>
<dbReference type="SUPFAM" id="SSF81324">
    <property type="entry name" value="Voltage-gated potassium channels"/>
    <property type="match status" value="1"/>
</dbReference>
<sequence>MQRMRIPFLVLVISYAIAMTGLLLIDGIDTNGNPYQMSIFDAFYFVTYTASTIGFGETPYPFTYSQKLWVSFVIYIVVLGWFYSIGTLVNILRDKLFLLELQKSKFMRNVKNIKQKYIIILGFSYTTKKIIEKSLQQGIRTVVIEKNEQKVDQLLLENFKPHVPVLIADAFNPKALELAGIKSSYCKAVVSLFEDEALNLRIALTSRLLNKHIIVAAKSTTTNHTENLYDAGVKIVENPFEIIASQINMAIKAPNLLKLENWIHNITTLEESFQQFPTGKYIICGYGRMGHSIHKIFEKTNISSTFIEIDNSKLISLPKNTKPNILIGDADDKDMLLSAGIKDADVVIAGTNNDTINLSILTTAKKLNPNIMTIARENELDDFSIFNNANIKHILMPSRILIYKITNALINPLSDKFIKILGLQDEKWASSLAKTLIQKVNNNPILYELTINNKYAPQIYNDLPLAILKVSLRNCNQYNNIVALLLVRDEEKHILLPDDNIKLQKDDKILFALDQNAKDDLEYICQNIYEFHYALTGKEKFILKNKGI</sequence>
<dbReference type="PANTHER" id="PTHR43833">
    <property type="entry name" value="POTASSIUM CHANNEL PROTEIN 2-RELATED-RELATED"/>
    <property type="match status" value="1"/>
</dbReference>
<protein>
    <submittedName>
        <fullName evidence="4">Potassium channel protein</fullName>
    </submittedName>
</protein>
<evidence type="ECO:0000256" key="2">
    <source>
        <dbReference type="SAM" id="Phobius"/>
    </source>
</evidence>
<dbReference type="Pfam" id="PF02254">
    <property type="entry name" value="TrkA_N"/>
    <property type="match status" value="2"/>
</dbReference>
<keyword evidence="2" id="KW-0472">Membrane</keyword>
<dbReference type="GO" id="GO:0006813">
    <property type="term" value="P:potassium ion transport"/>
    <property type="evidence" value="ECO:0007669"/>
    <property type="project" value="InterPro"/>
</dbReference>
<comment type="subcellular location">
    <subcellularLocation>
        <location evidence="1">Cell membrane</location>
        <topology evidence="1">Multi-pass membrane protein</topology>
    </subcellularLocation>
</comment>
<dbReference type="GO" id="GO:0005886">
    <property type="term" value="C:plasma membrane"/>
    <property type="evidence" value="ECO:0007669"/>
    <property type="project" value="UniProtKB-SubCell"/>
</dbReference>
<dbReference type="Gene3D" id="3.40.50.720">
    <property type="entry name" value="NAD(P)-binding Rossmann-like Domain"/>
    <property type="match status" value="2"/>
</dbReference>
<accession>A0A3B1EAB4</accession>
<dbReference type="EMBL" id="UOYO01000047">
    <property type="protein sequence ID" value="VAY88155.1"/>
    <property type="molecule type" value="Genomic_DNA"/>
</dbReference>
<feature type="transmembrane region" description="Helical" evidence="2">
    <location>
        <begin position="68"/>
        <end position="92"/>
    </location>
</feature>
<dbReference type="Gene3D" id="1.10.287.70">
    <property type="match status" value="1"/>
</dbReference>
<keyword evidence="4" id="KW-0407">Ion channel</keyword>
<keyword evidence="2" id="KW-1133">Transmembrane helix</keyword>
<evidence type="ECO:0000313" key="4">
    <source>
        <dbReference type="EMBL" id="VAY88155.1"/>
    </source>
</evidence>
<organism evidence="4">
    <name type="scientific">hydrothermal vent metagenome</name>
    <dbReference type="NCBI Taxonomy" id="652676"/>
    <lineage>
        <taxon>unclassified sequences</taxon>
        <taxon>metagenomes</taxon>
        <taxon>ecological metagenomes</taxon>
    </lineage>
</organism>
<feature type="transmembrane region" description="Helical" evidence="2">
    <location>
        <begin position="37"/>
        <end position="56"/>
    </location>
</feature>
<reference evidence="4" key="1">
    <citation type="submission" date="2018-10" db="EMBL/GenBank/DDBJ databases">
        <authorList>
            <person name="Aoki K."/>
        </authorList>
    </citation>
    <scope>NUCLEOTIDE SEQUENCE</scope>
</reference>
<dbReference type="InterPro" id="IPR003148">
    <property type="entry name" value="RCK_N"/>
</dbReference>
<dbReference type="SUPFAM" id="SSF51735">
    <property type="entry name" value="NAD(P)-binding Rossmann-fold domains"/>
    <property type="match status" value="2"/>
</dbReference>
<keyword evidence="2" id="KW-0812">Transmembrane</keyword>
<keyword evidence="4" id="KW-0406">Ion transport</keyword>
<dbReference type="InterPro" id="IPR036291">
    <property type="entry name" value="NAD(P)-bd_dom_sf"/>
</dbReference>
<dbReference type="GO" id="GO:0034220">
    <property type="term" value="P:monoatomic ion transmembrane transport"/>
    <property type="evidence" value="ECO:0007669"/>
    <property type="project" value="UniProtKB-KW"/>
</dbReference>